<dbReference type="Gene3D" id="3.90.230.10">
    <property type="entry name" value="Creatinase/methionine aminopeptidase superfamily"/>
    <property type="match status" value="1"/>
</dbReference>
<dbReference type="SUPFAM" id="SSF53092">
    <property type="entry name" value="Creatinase/prolidase N-terminal domain"/>
    <property type="match status" value="1"/>
</dbReference>
<accession>A0A2V3A3M0</accession>
<comment type="caution">
    <text evidence="3">The sequence shown here is derived from an EMBL/GenBank/DDBJ whole genome shotgun (WGS) entry which is preliminary data.</text>
</comment>
<proteinExistence type="predicted"/>
<feature type="domain" description="Peptidase M24" evidence="1">
    <location>
        <begin position="161"/>
        <end position="375"/>
    </location>
</feature>
<evidence type="ECO:0000259" key="2">
    <source>
        <dbReference type="Pfam" id="PF01321"/>
    </source>
</evidence>
<dbReference type="InterPro" id="IPR036005">
    <property type="entry name" value="Creatinase/aminopeptidase-like"/>
</dbReference>
<dbReference type="CDD" id="cd01066">
    <property type="entry name" value="APP_MetAP"/>
    <property type="match status" value="1"/>
</dbReference>
<dbReference type="RefSeq" id="WP_110063838.1">
    <property type="nucleotide sequence ID" value="NZ_QGTW01000002.1"/>
</dbReference>
<dbReference type="InterPro" id="IPR000994">
    <property type="entry name" value="Pept_M24"/>
</dbReference>
<reference evidence="3 4" key="1">
    <citation type="submission" date="2018-05" db="EMBL/GenBank/DDBJ databases">
        <title>Freshwater and sediment microbial communities from various areas in North America, analyzing microbe dynamics in response to fracking.</title>
        <authorList>
            <person name="Lamendella R."/>
        </authorList>
    </citation>
    <scope>NUCLEOTIDE SEQUENCE [LARGE SCALE GENOMIC DNA]</scope>
    <source>
        <strain evidence="3 4">15_TX</strain>
    </source>
</reference>
<keyword evidence="3" id="KW-0645">Protease</keyword>
<keyword evidence="3" id="KW-0378">Hydrolase</keyword>
<evidence type="ECO:0000259" key="1">
    <source>
        <dbReference type="Pfam" id="PF00557"/>
    </source>
</evidence>
<sequence>MRLSISKKEIIARQERFWGSLQQQKLDCAIIFSPIDIFYLTGFYFHPTERPIAFFVDSNQKTHLFVPFLEKEHAEEFTGAINYVHSYPEYPGIKHPMEYFKEELTAAGFQGKRVGADSLGYASASGYRGSAIDQLLEAKEYQSIKDIVPVLRMIKSEEEIELIKESCRWGNLAHRLLQKYSKPGLSELEITSRASTESTLAMIETLGSEYKPHGETAFALFRGQVGEMSAYPHAVAQNVTLKKGDTLVTAAAASIWGYKSELERTMFVEEVGSEQETYFQHMYNAQEVAFQHIKPGRTLSSVEEEVQRYFKENNITELTRHHTGHAIGLLFHESPFFDLGDHSIMEPGMVFTVEPGIYVKGIGGFRHSDTVLVTEDGKEMLTYYPRDLKSLICT</sequence>
<keyword evidence="3" id="KW-0031">Aminopeptidase</keyword>
<organism evidence="3 4">
    <name type="scientific">Cytobacillus oceanisediminis</name>
    <dbReference type="NCBI Taxonomy" id="665099"/>
    <lineage>
        <taxon>Bacteria</taxon>
        <taxon>Bacillati</taxon>
        <taxon>Bacillota</taxon>
        <taxon>Bacilli</taxon>
        <taxon>Bacillales</taxon>
        <taxon>Bacillaceae</taxon>
        <taxon>Cytobacillus</taxon>
    </lineage>
</organism>
<evidence type="ECO:0000313" key="3">
    <source>
        <dbReference type="EMBL" id="PWW31302.1"/>
    </source>
</evidence>
<dbReference type="Gene3D" id="3.40.350.10">
    <property type="entry name" value="Creatinase/prolidase N-terminal domain"/>
    <property type="match status" value="1"/>
</dbReference>
<dbReference type="InterPro" id="IPR029149">
    <property type="entry name" value="Creatin/AminoP/Spt16_N"/>
</dbReference>
<dbReference type="InterPro" id="IPR000587">
    <property type="entry name" value="Creatinase_N"/>
</dbReference>
<dbReference type="OrthoDB" id="9806388at2"/>
<dbReference type="Pfam" id="PF00557">
    <property type="entry name" value="Peptidase_M24"/>
    <property type="match status" value="1"/>
</dbReference>
<evidence type="ECO:0000313" key="4">
    <source>
        <dbReference type="Proteomes" id="UP000247150"/>
    </source>
</evidence>
<feature type="domain" description="Creatinase N-terminal" evidence="2">
    <location>
        <begin position="13"/>
        <end position="154"/>
    </location>
</feature>
<name>A0A2V3A3M0_9BACI</name>
<dbReference type="AlphaFoldDB" id="A0A2V3A3M0"/>
<dbReference type="PANTHER" id="PTHR46112">
    <property type="entry name" value="AMINOPEPTIDASE"/>
    <property type="match status" value="1"/>
</dbReference>
<dbReference type="GO" id="GO:0004177">
    <property type="term" value="F:aminopeptidase activity"/>
    <property type="evidence" value="ECO:0007669"/>
    <property type="project" value="UniProtKB-KW"/>
</dbReference>
<dbReference type="SUPFAM" id="SSF55920">
    <property type="entry name" value="Creatinase/aminopeptidase"/>
    <property type="match status" value="1"/>
</dbReference>
<dbReference type="PANTHER" id="PTHR46112:SF2">
    <property type="entry name" value="XAA-PRO AMINOPEPTIDASE P-RELATED"/>
    <property type="match status" value="1"/>
</dbReference>
<dbReference type="InterPro" id="IPR050659">
    <property type="entry name" value="Peptidase_M24B"/>
</dbReference>
<dbReference type="EMBL" id="QGTW01000002">
    <property type="protein sequence ID" value="PWW31302.1"/>
    <property type="molecule type" value="Genomic_DNA"/>
</dbReference>
<gene>
    <name evidence="3" type="ORF">DFO73_102298</name>
</gene>
<dbReference type="Pfam" id="PF01321">
    <property type="entry name" value="Creatinase_N"/>
    <property type="match status" value="1"/>
</dbReference>
<dbReference type="Proteomes" id="UP000247150">
    <property type="component" value="Unassembled WGS sequence"/>
</dbReference>
<protein>
    <submittedName>
        <fullName evidence="3">Xaa-Pro aminopeptidase</fullName>
    </submittedName>
</protein>